<gene>
    <name evidence="2" type="ORF">NQ314_010025</name>
</gene>
<feature type="compositionally biased region" description="Basic and acidic residues" evidence="1">
    <location>
        <begin position="25"/>
        <end position="34"/>
    </location>
</feature>
<protein>
    <submittedName>
        <fullName evidence="2">Uncharacterized protein</fullName>
    </submittedName>
</protein>
<feature type="region of interest" description="Disordered" evidence="1">
    <location>
        <begin position="1"/>
        <end position="88"/>
    </location>
</feature>
<evidence type="ECO:0000313" key="3">
    <source>
        <dbReference type="Proteomes" id="UP001162156"/>
    </source>
</evidence>
<feature type="compositionally biased region" description="Basic residues" evidence="1">
    <location>
        <begin position="8"/>
        <end position="24"/>
    </location>
</feature>
<accession>A0AAV8XUQ3</accession>
<feature type="compositionally biased region" description="Basic residues" evidence="1">
    <location>
        <begin position="79"/>
        <end position="88"/>
    </location>
</feature>
<reference evidence="2" key="1">
    <citation type="journal article" date="2023" name="Insect Mol. Biol.">
        <title>Genome sequencing provides insights into the evolution of gene families encoding plant cell wall-degrading enzymes in longhorned beetles.</title>
        <authorList>
            <person name="Shin N.R."/>
            <person name="Okamura Y."/>
            <person name="Kirsch R."/>
            <person name="Pauchet Y."/>
        </authorList>
    </citation>
    <scope>NUCLEOTIDE SEQUENCE</scope>
    <source>
        <strain evidence="2">RBIC_L_NR</strain>
    </source>
</reference>
<evidence type="ECO:0000256" key="1">
    <source>
        <dbReference type="SAM" id="MobiDB-lite"/>
    </source>
</evidence>
<dbReference type="Proteomes" id="UP001162156">
    <property type="component" value="Unassembled WGS sequence"/>
</dbReference>
<organism evidence="2 3">
    <name type="scientific">Rhamnusium bicolor</name>
    <dbReference type="NCBI Taxonomy" id="1586634"/>
    <lineage>
        <taxon>Eukaryota</taxon>
        <taxon>Metazoa</taxon>
        <taxon>Ecdysozoa</taxon>
        <taxon>Arthropoda</taxon>
        <taxon>Hexapoda</taxon>
        <taxon>Insecta</taxon>
        <taxon>Pterygota</taxon>
        <taxon>Neoptera</taxon>
        <taxon>Endopterygota</taxon>
        <taxon>Coleoptera</taxon>
        <taxon>Polyphaga</taxon>
        <taxon>Cucujiformia</taxon>
        <taxon>Chrysomeloidea</taxon>
        <taxon>Cerambycidae</taxon>
        <taxon>Lepturinae</taxon>
        <taxon>Rhagiini</taxon>
        <taxon>Rhamnusium</taxon>
    </lineage>
</organism>
<dbReference type="EMBL" id="JANEYF010002749">
    <property type="protein sequence ID" value="KAJ8942616.1"/>
    <property type="molecule type" value="Genomic_DNA"/>
</dbReference>
<comment type="caution">
    <text evidence="2">The sequence shown here is derived from an EMBL/GenBank/DDBJ whole genome shotgun (WGS) entry which is preliminary data.</text>
</comment>
<dbReference type="AlphaFoldDB" id="A0AAV8XUQ3"/>
<sequence>MKQEKTIKQGHRKGHKIKGFKSSHHKDESGKTEEYYDEDHDEGAITPSMDNPEASGRTVPPPSKVVTKKVNSTLENPKRRILRKQIPH</sequence>
<dbReference type="InterPro" id="IPR031959">
    <property type="entry name" value="DUF4779"/>
</dbReference>
<dbReference type="Pfam" id="PF16009">
    <property type="entry name" value="DUF4779"/>
    <property type="match status" value="1"/>
</dbReference>
<name>A0AAV8XUQ3_9CUCU</name>
<proteinExistence type="predicted"/>
<feature type="compositionally biased region" description="Low complexity" evidence="1">
    <location>
        <begin position="64"/>
        <end position="73"/>
    </location>
</feature>
<evidence type="ECO:0000313" key="2">
    <source>
        <dbReference type="EMBL" id="KAJ8942616.1"/>
    </source>
</evidence>
<keyword evidence="3" id="KW-1185">Reference proteome</keyword>